<evidence type="ECO:0000313" key="3">
    <source>
        <dbReference type="Proteomes" id="UP000654604"/>
    </source>
</evidence>
<organism evidence="2 3">
    <name type="scientific">Cyanobacterium stanieri LEGE 03274</name>
    <dbReference type="NCBI Taxonomy" id="1828756"/>
    <lineage>
        <taxon>Bacteria</taxon>
        <taxon>Bacillati</taxon>
        <taxon>Cyanobacteriota</taxon>
        <taxon>Cyanophyceae</taxon>
        <taxon>Oscillatoriophycideae</taxon>
        <taxon>Chroococcales</taxon>
        <taxon>Geminocystaceae</taxon>
        <taxon>Cyanobacterium</taxon>
    </lineage>
</organism>
<feature type="domain" description="Putative restriction endonuclease" evidence="1">
    <location>
        <begin position="13"/>
        <end position="179"/>
    </location>
</feature>
<keyword evidence="2" id="KW-0378">Hydrolase</keyword>
<dbReference type="Pfam" id="PF05685">
    <property type="entry name" value="Uma2"/>
    <property type="match status" value="1"/>
</dbReference>
<dbReference type="InterPro" id="IPR008538">
    <property type="entry name" value="Uma2"/>
</dbReference>
<dbReference type="CDD" id="cd06260">
    <property type="entry name" value="DUF820-like"/>
    <property type="match status" value="1"/>
</dbReference>
<dbReference type="Gene3D" id="3.90.1570.10">
    <property type="entry name" value="tt1808, chain A"/>
    <property type="match status" value="1"/>
</dbReference>
<dbReference type="Proteomes" id="UP000654604">
    <property type="component" value="Unassembled WGS sequence"/>
</dbReference>
<sequence>MVAQLTKQQYTIDEYLELESQAEVRHEYIDGEILEMAGGTTNHNLVTGNIYIALRLALKGKNYPVFIENVRLWISSAKMFTYPDVMVIAENPEYYGENKTTVTNPIIIIEVLSNSTRDYDLGRKFEYYRSLNSLQEYILIDPEKPLVMSYNRNNNQQWSLTILESIDDKLNLNSVPVELILKDTYDGIL</sequence>
<dbReference type="PANTHER" id="PTHR36558">
    <property type="entry name" value="GLR1098 PROTEIN"/>
    <property type="match status" value="1"/>
</dbReference>
<name>A0ABR9V598_9CHRO</name>
<keyword evidence="2" id="KW-0540">Nuclease</keyword>
<dbReference type="EMBL" id="JADEWC010000022">
    <property type="protein sequence ID" value="MBE9223061.1"/>
    <property type="molecule type" value="Genomic_DNA"/>
</dbReference>
<protein>
    <submittedName>
        <fullName evidence="2">Uma2 family endonuclease</fullName>
    </submittedName>
</protein>
<dbReference type="GO" id="GO:0004519">
    <property type="term" value="F:endonuclease activity"/>
    <property type="evidence" value="ECO:0007669"/>
    <property type="project" value="UniProtKB-KW"/>
</dbReference>
<evidence type="ECO:0000313" key="2">
    <source>
        <dbReference type="EMBL" id="MBE9223061.1"/>
    </source>
</evidence>
<evidence type="ECO:0000259" key="1">
    <source>
        <dbReference type="Pfam" id="PF05685"/>
    </source>
</evidence>
<dbReference type="PANTHER" id="PTHR36558:SF1">
    <property type="entry name" value="RESTRICTION ENDONUCLEASE DOMAIN-CONTAINING PROTEIN-RELATED"/>
    <property type="match status" value="1"/>
</dbReference>
<dbReference type="SUPFAM" id="SSF52980">
    <property type="entry name" value="Restriction endonuclease-like"/>
    <property type="match status" value="1"/>
</dbReference>
<accession>A0ABR9V598</accession>
<dbReference type="InterPro" id="IPR012296">
    <property type="entry name" value="Nuclease_put_TT1808"/>
</dbReference>
<proteinExistence type="predicted"/>
<comment type="caution">
    <text evidence="2">The sequence shown here is derived from an EMBL/GenBank/DDBJ whole genome shotgun (WGS) entry which is preliminary data.</text>
</comment>
<reference evidence="2 3" key="1">
    <citation type="submission" date="2020-10" db="EMBL/GenBank/DDBJ databases">
        <authorList>
            <person name="Castelo-Branco R."/>
            <person name="Eusebio N."/>
            <person name="Adriana R."/>
            <person name="Vieira A."/>
            <person name="Brugerolle De Fraissinette N."/>
            <person name="Rezende De Castro R."/>
            <person name="Schneider M.P."/>
            <person name="Vasconcelos V."/>
            <person name="Leao P.N."/>
        </authorList>
    </citation>
    <scope>NUCLEOTIDE SEQUENCE [LARGE SCALE GENOMIC DNA]</scope>
    <source>
        <strain evidence="2 3">LEGE 03274</strain>
    </source>
</reference>
<dbReference type="InterPro" id="IPR011335">
    <property type="entry name" value="Restrct_endonuc-II-like"/>
</dbReference>
<keyword evidence="2" id="KW-0255">Endonuclease</keyword>
<dbReference type="RefSeq" id="WP_193801206.1">
    <property type="nucleotide sequence ID" value="NZ_JADEWC010000022.1"/>
</dbReference>
<keyword evidence="3" id="KW-1185">Reference proteome</keyword>
<gene>
    <name evidence="2" type="ORF">IQ215_10175</name>
</gene>